<dbReference type="InterPro" id="IPR007387">
    <property type="entry name" value="TRAP_DctQ"/>
</dbReference>
<dbReference type="Proteomes" id="UP000518892">
    <property type="component" value="Unassembled WGS sequence"/>
</dbReference>
<keyword evidence="2 9" id="KW-0813">Transport</keyword>
<evidence type="ECO:0000259" key="10">
    <source>
        <dbReference type="Pfam" id="PF04290"/>
    </source>
</evidence>
<keyword evidence="7 9" id="KW-0472">Membrane</keyword>
<keyword evidence="6 9" id="KW-1133">Transmembrane helix</keyword>
<feature type="transmembrane region" description="Helical" evidence="9">
    <location>
        <begin position="54"/>
        <end position="75"/>
    </location>
</feature>
<reference evidence="11 12" key="1">
    <citation type="submission" date="2020-08" db="EMBL/GenBank/DDBJ databases">
        <title>Genomic Encyclopedia of Type Strains, Phase III (KMG-III): the genomes of soil and plant-associated and newly described type strains.</title>
        <authorList>
            <person name="Whitman W."/>
        </authorList>
    </citation>
    <scope>NUCLEOTIDE SEQUENCE [LARGE SCALE GENOMIC DNA]</scope>
    <source>
        <strain evidence="11 12">CECT 7744</strain>
    </source>
</reference>
<dbReference type="Pfam" id="PF04290">
    <property type="entry name" value="DctQ"/>
    <property type="match status" value="1"/>
</dbReference>
<comment type="caution">
    <text evidence="11">The sequence shown here is derived from an EMBL/GenBank/DDBJ whole genome shotgun (WGS) entry which is preliminary data.</text>
</comment>
<dbReference type="GO" id="GO:0022857">
    <property type="term" value="F:transmembrane transporter activity"/>
    <property type="evidence" value="ECO:0007669"/>
    <property type="project" value="UniProtKB-UniRule"/>
</dbReference>
<evidence type="ECO:0000256" key="5">
    <source>
        <dbReference type="ARBA" id="ARBA00022692"/>
    </source>
</evidence>
<evidence type="ECO:0000256" key="2">
    <source>
        <dbReference type="ARBA" id="ARBA00022448"/>
    </source>
</evidence>
<feature type="transmembrane region" description="Helical" evidence="9">
    <location>
        <begin position="131"/>
        <end position="152"/>
    </location>
</feature>
<comment type="function">
    <text evidence="9">Part of the tripartite ATP-independent periplasmic (TRAP) transport system.</text>
</comment>
<evidence type="ECO:0000256" key="8">
    <source>
        <dbReference type="ARBA" id="ARBA00038436"/>
    </source>
</evidence>
<accession>A0A7W5HMA9</accession>
<evidence type="ECO:0000256" key="4">
    <source>
        <dbReference type="ARBA" id="ARBA00022519"/>
    </source>
</evidence>
<dbReference type="InterPro" id="IPR055348">
    <property type="entry name" value="DctQ"/>
</dbReference>
<evidence type="ECO:0000256" key="1">
    <source>
        <dbReference type="ARBA" id="ARBA00004429"/>
    </source>
</evidence>
<comment type="similarity">
    <text evidence="8 9">Belongs to the TRAP transporter small permease family.</text>
</comment>
<feature type="domain" description="Tripartite ATP-independent periplasmic transporters DctQ component" evidence="10">
    <location>
        <begin position="62"/>
        <end position="200"/>
    </location>
</feature>
<protein>
    <recommendedName>
        <fullName evidence="9">TRAP transporter small permease protein</fullName>
    </recommendedName>
</protein>
<keyword evidence="5 9" id="KW-0812">Transmembrane</keyword>
<evidence type="ECO:0000256" key="9">
    <source>
        <dbReference type="RuleBase" id="RU369079"/>
    </source>
</evidence>
<proteinExistence type="inferred from homology"/>
<evidence type="ECO:0000256" key="7">
    <source>
        <dbReference type="ARBA" id="ARBA00023136"/>
    </source>
</evidence>
<organism evidence="11 12">
    <name type="scientific">Halomonas stenophila</name>
    <dbReference type="NCBI Taxonomy" id="795312"/>
    <lineage>
        <taxon>Bacteria</taxon>
        <taxon>Pseudomonadati</taxon>
        <taxon>Pseudomonadota</taxon>
        <taxon>Gammaproteobacteria</taxon>
        <taxon>Oceanospirillales</taxon>
        <taxon>Halomonadaceae</taxon>
        <taxon>Halomonas</taxon>
    </lineage>
</organism>
<evidence type="ECO:0000313" key="11">
    <source>
        <dbReference type="EMBL" id="MBB3232164.1"/>
    </source>
</evidence>
<evidence type="ECO:0000256" key="6">
    <source>
        <dbReference type="ARBA" id="ARBA00022989"/>
    </source>
</evidence>
<feature type="transmembrane region" description="Helical" evidence="9">
    <location>
        <begin position="172"/>
        <end position="193"/>
    </location>
</feature>
<comment type="subunit">
    <text evidence="9">The complex comprises the extracytoplasmic solute receptor protein and the two transmembrane proteins.</text>
</comment>
<dbReference type="PANTHER" id="PTHR35011">
    <property type="entry name" value="2,3-DIKETO-L-GULONATE TRAP TRANSPORTER SMALL PERMEASE PROTEIN YIAM"/>
    <property type="match status" value="1"/>
</dbReference>
<dbReference type="RefSeq" id="WP_183384611.1">
    <property type="nucleotide sequence ID" value="NZ_JACHXR010000009.1"/>
</dbReference>
<dbReference type="GO" id="GO:0005886">
    <property type="term" value="C:plasma membrane"/>
    <property type="evidence" value="ECO:0007669"/>
    <property type="project" value="UniProtKB-SubCell"/>
</dbReference>
<keyword evidence="12" id="KW-1185">Reference proteome</keyword>
<comment type="subcellular location">
    <subcellularLocation>
        <location evidence="1 9">Cell inner membrane</location>
        <topology evidence="1 9">Multi-pass membrane protein</topology>
    </subcellularLocation>
</comment>
<evidence type="ECO:0000313" key="12">
    <source>
        <dbReference type="Proteomes" id="UP000518892"/>
    </source>
</evidence>
<feature type="transmembrane region" description="Helical" evidence="9">
    <location>
        <begin position="81"/>
        <end position="104"/>
    </location>
</feature>
<evidence type="ECO:0000256" key="3">
    <source>
        <dbReference type="ARBA" id="ARBA00022475"/>
    </source>
</evidence>
<dbReference type="AlphaFoldDB" id="A0A7W5HMA9"/>
<dbReference type="EMBL" id="JACHXR010000009">
    <property type="protein sequence ID" value="MBB3232164.1"/>
    <property type="molecule type" value="Genomic_DNA"/>
</dbReference>
<keyword evidence="3" id="KW-1003">Cell membrane</keyword>
<sequence length="212" mass="23249">MSPKNHDDRLPVDEGHVAGDEEELSAATAGEPEHAHAPVRGVFDRGVIRAARGAAWLVFIAMAISVYEVIMRYAFGSPTSWVHESVVMLVAVGFALGGPAALACNRHIRVRVLYDSVGPQAKLWLDRFNDLVTFLFCLGMTYAAYTMFWSASHNPLGEWQLERSGTSWNPPIPALVKGVILLALAIMCVQAFLHLIRALRRRPDIASRGGQS</sequence>
<name>A0A7W5HMA9_9GAMM</name>
<gene>
    <name evidence="11" type="ORF">FHR97_003032</name>
</gene>
<keyword evidence="4 9" id="KW-0997">Cell inner membrane</keyword>